<sequence length="134" mass="16495">MFYSLPSDLILKIVYNCRHIYDVINLSQIDKTTYNIFDDIFYMYWARNLYSNEFWNKAKKRNPITYKPYINMKIELLRIQIFQDNLKKNGFEKWNNDDFYKYWDALENYALSRGAPPNPRRFTNEEIYRVLNTI</sequence>
<dbReference type="EMBL" id="MN738814">
    <property type="protein sequence ID" value="QHS84807.1"/>
    <property type="molecule type" value="Genomic_DNA"/>
</dbReference>
<organism evidence="1">
    <name type="scientific">viral metagenome</name>
    <dbReference type="NCBI Taxonomy" id="1070528"/>
    <lineage>
        <taxon>unclassified sequences</taxon>
        <taxon>metagenomes</taxon>
        <taxon>organismal metagenomes</taxon>
    </lineage>
</organism>
<name>A0A6C0AXV4_9ZZZZ</name>
<evidence type="ECO:0000313" key="1">
    <source>
        <dbReference type="EMBL" id="QHS84807.1"/>
    </source>
</evidence>
<protein>
    <recommendedName>
        <fullName evidence="2">F-box domain-containing protein</fullName>
    </recommendedName>
</protein>
<evidence type="ECO:0008006" key="2">
    <source>
        <dbReference type="Google" id="ProtNLM"/>
    </source>
</evidence>
<reference evidence="1" key="1">
    <citation type="journal article" date="2020" name="Nature">
        <title>Giant virus diversity and host interactions through global metagenomics.</title>
        <authorList>
            <person name="Schulz F."/>
            <person name="Roux S."/>
            <person name="Paez-Espino D."/>
            <person name="Jungbluth S."/>
            <person name="Walsh D.A."/>
            <person name="Denef V.J."/>
            <person name="McMahon K.D."/>
            <person name="Konstantinidis K.T."/>
            <person name="Eloe-Fadrosh E.A."/>
            <person name="Kyrpides N.C."/>
            <person name="Woyke T."/>
        </authorList>
    </citation>
    <scope>NUCLEOTIDE SEQUENCE</scope>
    <source>
        <strain evidence="1">GVMAG-S-ERX556022-25</strain>
    </source>
</reference>
<dbReference type="AlphaFoldDB" id="A0A6C0AXV4"/>
<proteinExistence type="predicted"/>
<accession>A0A6C0AXV4</accession>